<comment type="similarity">
    <text evidence="9 10">Belongs to the peptidase M15D family.</text>
</comment>
<protein>
    <recommendedName>
        <fullName evidence="9 10">D-alanyl-D-alanine dipeptidase</fullName>
        <shortName evidence="9 10">D-Ala-D-Ala dipeptidase</shortName>
        <ecNumber evidence="9 10">3.4.13.22</ecNumber>
    </recommendedName>
</protein>
<feature type="signal peptide" evidence="11">
    <location>
        <begin position="1"/>
        <end position="27"/>
    </location>
</feature>
<dbReference type="PANTHER" id="PTHR43126">
    <property type="entry name" value="D-ALANYL-D-ALANINE DIPEPTIDASE"/>
    <property type="match status" value="1"/>
</dbReference>
<keyword evidence="8 10" id="KW-0961">Cell wall biogenesis/degradation</keyword>
<comment type="catalytic activity">
    <reaction evidence="1 9 10">
        <text>D-alanyl-D-alanine + H2O = 2 D-alanine</text>
        <dbReference type="Rhea" id="RHEA:20661"/>
        <dbReference type="ChEBI" id="CHEBI:15377"/>
        <dbReference type="ChEBI" id="CHEBI:57416"/>
        <dbReference type="ChEBI" id="CHEBI:57822"/>
        <dbReference type="EC" id="3.4.13.22"/>
    </reaction>
</comment>
<gene>
    <name evidence="12" type="primary">vanA</name>
    <name evidence="12" type="ORF">NIIDNTM18_40490</name>
</gene>
<dbReference type="GO" id="GO:0008237">
    <property type="term" value="F:metallopeptidase activity"/>
    <property type="evidence" value="ECO:0007669"/>
    <property type="project" value="UniProtKB-KW"/>
</dbReference>
<dbReference type="PANTHER" id="PTHR43126:SF1">
    <property type="entry name" value="D-ALANYL-D-ALANINE DIPEPTIDASE"/>
    <property type="match status" value="1"/>
</dbReference>
<name>A0A6S6PAN2_9MYCO</name>
<dbReference type="SUPFAM" id="SSF55166">
    <property type="entry name" value="Hedgehog/DD-peptidase"/>
    <property type="match status" value="1"/>
</dbReference>
<dbReference type="EMBL" id="AP023287">
    <property type="protein sequence ID" value="BCI54771.1"/>
    <property type="molecule type" value="Genomic_DNA"/>
</dbReference>
<dbReference type="GO" id="GO:0160237">
    <property type="term" value="F:D-Ala-D-Ala dipeptidase activity"/>
    <property type="evidence" value="ECO:0007669"/>
    <property type="project" value="UniProtKB-EC"/>
</dbReference>
<evidence type="ECO:0000256" key="6">
    <source>
        <dbReference type="ARBA" id="ARBA00022997"/>
    </source>
</evidence>
<dbReference type="Proteomes" id="UP000515734">
    <property type="component" value="Chromosome"/>
</dbReference>
<evidence type="ECO:0000313" key="12">
    <source>
        <dbReference type="EMBL" id="BCI54771.1"/>
    </source>
</evidence>
<comment type="caution">
    <text evidence="9">Lacks conserved residue(s) required for the propagation of feature annotation.</text>
</comment>
<sequence length="228" mass="24965">MSTALRLAELAAVAVLASVVTAPVASAQPETVVPPDVVSLSEIDPSILLDIPYLTPHNFTGDPVDGYQAPLCLLTRPAAEALRRAQQEFVYPRVDKSQLFADGYIADSSGHSRGSTVDLTLVALPLAAGPEPAYVPGQPLVDCGAPKEQRFVDHSLDMGTGYDCFDTLAHTLDPRVQGEQLRNRLLLEEGLEEQGLVNYEKEWWHYTFEPEPYPETYFDFPVAPITAR</sequence>
<comment type="function">
    <text evidence="9 10">Catalyzes hydrolysis of the D-alanyl-D-alanine dipeptide.</text>
</comment>
<accession>A0A6S6PAN2</accession>
<dbReference type="GO" id="GO:0006508">
    <property type="term" value="P:proteolysis"/>
    <property type="evidence" value="ECO:0007669"/>
    <property type="project" value="UniProtKB-KW"/>
</dbReference>
<evidence type="ECO:0000256" key="2">
    <source>
        <dbReference type="ARBA" id="ARBA00022670"/>
    </source>
</evidence>
<dbReference type="GO" id="GO:0008270">
    <property type="term" value="F:zinc ion binding"/>
    <property type="evidence" value="ECO:0007669"/>
    <property type="project" value="UniProtKB-UniRule"/>
</dbReference>
<dbReference type="InterPro" id="IPR000755">
    <property type="entry name" value="A_A_dipeptidase"/>
</dbReference>
<organism evidence="12 13">
    <name type="scientific">Mycolicibacterium litorale</name>
    <dbReference type="NCBI Taxonomy" id="758802"/>
    <lineage>
        <taxon>Bacteria</taxon>
        <taxon>Bacillati</taxon>
        <taxon>Actinomycetota</taxon>
        <taxon>Actinomycetes</taxon>
        <taxon>Mycobacteriales</taxon>
        <taxon>Mycobacteriaceae</taxon>
        <taxon>Mycolicibacterium</taxon>
    </lineage>
</organism>
<feature type="chain" id="PRO_5028485568" description="D-alanyl-D-alanine dipeptidase" evidence="11">
    <location>
        <begin position="28"/>
        <end position="228"/>
    </location>
</feature>
<dbReference type="Gene3D" id="3.30.1380.10">
    <property type="match status" value="2"/>
</dbReference>
<dbReference type="Pfam" id="PF01427">
    <property type="entry name" value="Peptidase_M15"/>
    <property type="match status" value="1"/>
</dbReference>
<keyword evidence="4 9" id="KW-0378">Hydrolase</keyword>
<evidence type="ECO:0000256" key="10">
    <source>
        <dbReference type="PIRNR" id="PIRNR026671"/>
    </source>
</evidence>
<keyword evidence="5 9" id="KW-0862">Zinc</keyword>
<reference evidence="12 13" key="1">
    <citation type="submission" date="2020-07" db="EMBL/GenBank/DDBJ databases">
        <title>Complete genome sequence of Mycolicibacterium litorale like strain isolated from cardiac implantable electronic device infection.</title>
        <authorList>
            <person name="Fukano H."/>
            <person name="Miyama H."/>
            <person name="Hoshino Y."/>
        </authorList>
    </citation>
    <scope>NUCLEOTIDE SEQUENCE [LARGE SCALE GENOMIC DNA]</scope>
    <source>
        <strain evidence="12 13">NIIDNTM18</strain>
    </source>
</reference>
<evidence type="ECO:0000256" key="1">
    <source>
        <dbReference type="ARBA" id="ARBA00001362"/>
    </source>
</evidence>
<feature type="binding site" evidence="9">
    <location>
        <position position="118"/>
    </location>
    <ligand>
        <name>Zn(2+)</name>
        <dbReference type="ChEBI" id="CHEBI:29105"/>
        <note>catalytic</note>
    </ligand>
</feature>
<proteinExistence type="inferred from homology"/>
<comment type="cofactor">
    <cofactor evidence="9">
        <name>Zn(2+)</name>
        <dbReference type="ChEBI" id="CHEBI:29105"/>
    </cofactor>
    <text evidence="9">Binds 1 zinc ion per subunit.</text>
</comment>
<evidence type="ECO:0000256" key="3">
    <source>
        <dbReference type="ARBA" id="ARBA00022723"/>
    </source>
</evidence>
<evidence type="ECO:0000256" key="5">
    <source>
        <dbReference type="ARBA" id="ARBA00022833"/>
    </source>
</evidence>
<evidence type="ECO:0000313" key="13">
    <source>
        <dbReference type="Proteomes" id="UP000515734"/>
    </source>
</evidence>
<keyword evidence="7 9" id="KW-0482">Metalloprotease</keyword>
<dbReference type="InterPro" id="IPR009045">
    <property type="entry name" value="Zn_M74/Hedgehog-like"/>
</dbReference>
<dbReference type="AlphaFoldDB" id="A0A6S6PAN2"/>
<feature type="binding site" evidence="9">
    <location>
        <position position="111"/>
    </location>
    <ligand>
        <name>Zn(2+)</name>
        <dbReference type="ChEBI" id="CHEBI:29105"/>
        <note>catalytic</note>
    </ligand>
</feature>
<dbReference type="EC" id="3.4.13.22" evidence="9 10"/>
<dbReference type="PIRSF" id="PIRSF026671">
    <property type="entry name" value="AA_dipeptidase"/>
    <property type="match status" value="1"/>
</dbReference>
<dbReference type="RefSeq" id="WP_185292637.1">
    <property type="nucleotide sequence ID" value="NZ_AP023287.1"/>
</dbReference>
<dbReference type="HAMAP" id="MF_01924">
    <property type="entry name" value="A_A_dipeptidase"/>
    <property type="match status" value="1"/>
</dbReference>
<keyword evidence="2 9" id="KW-0645">Protease</keyword>
<dbReference type="GO" id="GO:0071555">
    <property type="term" value="P:cell wall organization"/>
    <property type="evidence" value="ECO:0007669"/>
    <property type="project" value="UniProtKB-KW"/>
</dbReference>
<evidence type="ECO:0000256" key="7">
    <source>
        <dbReference type="ARBA" id="ARBA00023049"/>
    </source>
</evidence>
<evidence type="ECO:0000256" key="9">
    <source>
        <dbReference type="HAMAP-Rule" id="MF_01924"/>
    </source>
</evidence>
<keyword evidence="3 9" id="KW-0479">Metal-binding</keyword>
<feature type="binding site" evidence="9">
    <location>
        <position position="205"/>
    </location>
    <ligand>
        <name>Zn(2+)</name>
        <dbReference type="ChEBI" id="CHEBI:29105"/>
        <note>catalytic</note>
    </ligand>
</feature>
<evidence type="ECO:0000256" key="11">
    <source>
        <dbReference type="SAM" id="SignalP"/>
    </source>
</evidence>
<evidence type="ECO:0000256" key="8">
    <source>
        <dbReference type="ARBA" id="ARBA00023316"/>
    </source>
</evidence>
<keyword evidence="6 9" id="KW-0224">Dipeptidase</keyword>
<evidence type="ECO:0000256" key="4">
    <source>
        <dbReference type="ARBA" id="ARBA00022801"/>
    </source>
</evidence>
<feature type="active site" description="Proton donor/acceptor" evidence="9">
    <location>
        <position position="202"/>
    </location>
</feature>
<keyword evidence="11" id="KW-0732">Signal</keyword>